<dbReference type="InterPro" id="IPR013325">
    <property type="entry name" value="RNA_pol_sigma_r2"/>
</dbReference>
<dbReference type="NCBIfam" id="TIGR02937">
    <property type="entry name" value="sigma70-ECF"/>
    <property type="match status" value="1"/>
</dbReference>
<dbReference type="Gene3D" id="1.10.1740.10">
    <property type="match status" value="1"/>
</dbReference>
<sequence>MSDWNTRHTLIQRAQNSRDNETWEEFVDSYKKFIFYMLNQMQVPQNLIDDLAQEILLNLWSKLELYAKEKGKFRSWLTRVIRNSATDCLIKEQRYNKRQEKGAEVLELLESMSETEFEKIIDREWRTHMVKITLESLESQLSETAIKVFKLSLEQVPAEAIAEQMDITIGSVYTLKNRVKEQFGRRLKHLVQELEF</sequence>
<dbReference type="RefSeq" id="WP_007276944.1">
    <property type="nucleotide sequence ID" value="NZ_ABCK01000002.1"/>
</dbReference>
<name>A6DG97_9BACT</name>
<dbReference type="PANTHER" id="PTHR43133">
    <property type="entry name" value="RNA POLYMERASE ECF-TYPE SIGMA FACTO"/>
    <property type="match status" value="1"/>
</dbReference>
<dbReference type="Pfam" id="PF04542">
    <property type="entry name" value="Sigma70_r2"/>
    <property type="match status" value="1"/>
</dbReference>
<reference evidence="6 7" key="1">
    <citation type="journal article" date="2010" name="J. Bacteriol.">
        <title>Genome sequence of Lentisphaera araneosa HTCC2155T, the type species of the order Lentisphaerales in the phylum Lentisphaerae.</title>
        <authorList>
            <person name="Thrash J.C."/>
            <person name="Cho J.C."/>
            <person name="Vergin K.L."/>
            <person name="Morris R.M."/>
            <person name="Giovannoni S.J."/>
        </authorList>
    </citation>
    <scope>NUCLEOTIDE SEQUENCE [LARGE SCALE GENOMIC DNA]</scope>
    <source>
        <strain evidence="6 7">HTCC2155</strain>
    </source>
</reference>
<dbReference type="InterPro" id="IPR039425">
    <property type="entry name" value="RNA_pol_sigma-70-like"/>
</dbReference>
<accession>A6DG97</accession>
<evidence type="ECO:0000313" key="6">
    <source>
        <dbReference type="EMBL" id="EDM29214.1"/>
    </source>
</evidence>
<comment type="caution">
    <text evidence="6">The sequence shown here is derived from an EMBL/GenBank/DDBJ whole genome shotgun (WGS) entry which is preliminary data.</text>
</comment>
<organism evidence="6 7">
    <name type="scientific">Lentisphaera araneosa HTCC2155</name>
    <dbReference type="NCBI Taxonomy" id="313628"/>
    <lineage>
        <taxon>Bacteria</taxon>
        <taxon>Pseudomonadati</taxon>
        <taxon>Lentisphaerota</taxon>
        <taxon>Lentisphaeria</taxon>
        <taxon>Lentisphaerales</taxon>
        <taxon>Lentisphaeraceae</taxon>
        <taxon>Lentisphaera</taxon>
    </lineage>
</organism>
<evidence type="ECO:0000313" key="7">
    <source>
        <dbReference type="Proteomes" id="UP000004947"/>
    </source>
</evidence>
<dbReference type="SUPFAM" id="SSF88946">
    <property type="entry name" value="Sigma2 domain of RNA polymerase sigma factors"/>
    <property type="match status" value="1"/>
</dbReference>
<dbReference type="AlphaFoldDB" id="A6DG97"/>
<keyword evidence="1" id="KW-0805">Transcription regulation</keyword>
<evidence type="ECO:0000256" key="4">
    <source>
        <dbReference type="ARBA" id="ARBA00023163"/>
    </source>
</evidence>
<protein>
    <submittedName>
        <fullName evidence="6">Probable RNA polymerase sigma-H factor</fullName>
    </submittedName>
</protein>
<dbReference type="InterPro" id="IPR007627">
    <property type="entry name" value="RNA_pol_sigma70_r2"/>
</dbReference>
<dbReference type="OrthoDB" id="9784272at2"/>
<keyword evidence="3" id="KW-0238">DNA-binding</keyword>
<gene>
    <name evidence="6" type="ORF">LNTAR_22529</name>
</gene>
<dbReference type="Proteomes" id="UP000004947">
    <property type="component" value="Unassembled WGS sequence"/>
</dbReference>
<evidence type="ECO:0000256" key="1">
    <source>
        <dbReference type="ARBA" id="ARBA00023015"/>
    </source>
</evidence>
<dbReference type="GO" id="GO:0003677">
    <property type="term" value="F:DNA binding"/>
    <property type="evidence" value="ECO:0007669"/>
    <property type="project" value="UniProtKB-KW"/>
</dbReference>
<keyword evidence="2" id="KW-0731">Sigma factor</keyword>
<keyword evidence="7" id="KW-1185">Reference proteome</keyword>
<evidence type="ECO:0000256" key="3">
    <source>
        <dbReference type="ARBA" id="ARBA00023125"/>
    </source>
</evidence>
<feature type="domain" description="RNA polymerase sigma-70 region 2" evidence="5">
    <location>
        <begin position="27"/>
        <end position="94"/>
    </location>
</feature>
<evidence type="ECO:0000259" key="5">
    <source>
        <dbReference type="Pfam" id="PF04542"/>
    </source>
</evidence>
<dbReference type="PANTHER" id="PTHR43133:SF8">
    <property type="entry name" value="RNA POLYMERASE SIGMA FACTOR HI_1459-RELATED"/>
    <property type="match status" value="1"/>
</dbReference>
<dbReference type="GO" id="GO:0006352">
    <property type="term" value="P:DNA-templated transcription initiation"/>
    <property type="evidence" value="ECO:0007669"/>
    <property type="project" value="InterPro"/>
</dbReference>
<keyword evidence="4" id="KW-0804">Transcription</keyword>
<dbReference type="InterPro" id="IPR014284">
    <property type="entry name" value="RNA_pol_sigma-70_dom"/>
</dbReference>
<proteinExistence type="predicted"/>
<dbReference type="eggNOG" id="COG1595">
    <property type="taxonomic scope" value="Bacteria"/>
</dbReference>
<dbReference type="GO" id="GO:0016987">
    <property type="term" value="F:sigma factor activity"/>
    <property type="evidence" value="ECO:0007669"/>
    <property type="project" value="UniProtKB-KW"/>
</dbReference>
<dbReference type="EMBL" id="ABCK01000002">
    <property type="protein sequence ID" value="EDM29214.1"/>
    <property type="molecule type" value="Genomic_DNA"/>
</dbReference>
<evidence type="ECO:0000256" key="2">
    <source>
        <dbReference type="ARBA" id="ARBA00023082"/>
    </source>
</evidence>